<protein>
    <submittedName>
        <fullName evidence="10">ABC transporter permease</fullName>
    </submittedName>
</protein>
<evidence type="ECO:0000256" key="6">
    <source>
        <dbReference type="ARBA" id="ARBA00023136"/>
    </source>
</evidence>
<dbReference type="Pfam" id="PF19300">
    <property type="entry name" value="BPD_transp_1_N"/>
    <property type="match status" value="1"/>
</dbReference>
<evidence type="ECO:0000256" key="8">
    <source>
        <dbReference type="SAM" id="MobiDB-lite"/>
    </source>
</evidence>
<dbReference type="Pfam" id="PF00528">
    <property type="entry name" value="BPD_transp_1"/>
    <property type="match status" value="1"/>
</dbReference>
<feature type="transmembrane region" description="Helical" evidence="7">
    <location>
        <begin position="70"/>
        <end position="92"/>
    </location>
</feature>
<feature type="region of interest" description="Disordered" evidence="8">
    <location>
        <begin position="1"/>
        <end position="60"/>
    </location>
</feature>
<dbReference type="CDD" id="cd06261">
    <property type="entry name" value="TM_PBP2"/>
    <property type="match status" value="1"/>
</dbReference>
<dbReference type="PANTHER" id="PTHR43163">
    <property type="entry name" value="DIPEPTIDE TRANSPORT SYSTEM PERMEASE PROTEIN DPPB-RELATED"/>
    <property type="match status" value="1"/>
</dbReference>
<accession>A0A516NT87</accession>
<dbReference type="EMBL" id="CP041695">
    <property type="protein sequence ID" value="QDP82115.1"/>
    <property type="molecule type" value="Genomic_DNA"/>
</dbReference>
<evidence type="ECO:0000256" key="3">
    <source>
        <dbReference type="ARBA" id="ARBA00022475"/>
    </source>
</evidence>
<dbReference type="KEGG" id="nod:FOH10_28700"/>
<name>A0A516NT87_9NOCA</name>
<evidence type="ECO:0000313" key="11">
    <source>
        <dbReference type="Proteomes" id="UP000317039"/>
    </source>
</evidence>
<dbReference type="InterPro" id="IPR035906">
    <property type="entry name" value="MetI-like_sf"/>
</dbReference>
<feature type="transmembrane region" description="Helical" evidence="7">
    <location>
        <begin position="298"/>
        <end position="324"/>
    </location>
</feature>
<proteinExistence type="inferred from homology"/>
<comment type="subcellular location">
    <subcellularLocation>
        <location evidence="1 7">Cell membrane</location>
        <topology evidence="1 7">Multi-pass membrane protein</topology>
    </subcellularLocation>
</comment>
<evidence type="ECO:0000313" key="10">
    <source>
        <dbReference type="EMBL" id="QDP82115.1"/>
    </source>
</evidence>
<comment type="similarity">
    <text evidence="7">Belongs to the binding-protein-dependent transport system permease family.</text>
</comment>
<keyword evidence="2 7" id="KW-0813">Transport</keyword>
<organism evidence="10 11">
    <name type="scientific">Nocardia otitidiscaviarum</name>
    <dbReference type="NCBI Taxonomy" id="1823"/>
    <lineage>
        <taxon>Bacteria</taxon>
        <taxon>Bacillati</taxon>
        <taxon>Actinomycetota</taxon>
        <taxon>Actinomycetes</taxon>
        <taxon>Mycobacteriales</taxon>
        <taxon>Nocardiaceae</taxon>
        <taxon>Nocardia</taxon>
    </lineage>
</organism>
<dbReference type="PANTHER" id="PTHR43163:SF3">
    <property type="entry name" value="PEPTIDE ABC TRANSPORTER PERMEASE PROTEIN"/>
    <property type="match status" value="1"/>
</dbReference>
<evidence type="ECO:0000256" key="4">
    <source>
        <dbReference type="ARBA" id="ARBA00022692"/>
    </source>
</evidence>
<evidence type="ECO:0000256" key="7">
    <source>
        <dbReference type="RuleBase" id="RU363032"/>
    </source>
</evidence>
<evidence type="ECO:0000259" key="9">
    <source>
        <dbReference type="PROSITE" id="PS50928"/>
    </source>
</evidence>
<dbReference type="PROSITE" id="PS50928">
    <property type="entry name" value="ABC_TM1"/>
    <property type="match status" value="1"/>
</dbReference>
<dbReference type="AlphaFoldDB" id="A0A516NT87"/>
<sequence length="374" mass="38686">MAGPGRGSAAEHGALPEQRSRRHEGGDGSFRSVRRDGGWRTAGRPGSWRSGASRDRTPAHPRPLRWVGRVALLLAKRALLLVILLVLVFVTVDLLPGDAASATAERGESAADVERRRVMLGLDRPVLQRCWEWLSGLPTGDLGLSARGVPVRELVSGAFPNTLLLGGLALLLTAVAALALGCWAALRPGSPLDRAISGTATAMLALPEFVVAVALVALLSLWAGWLPAVTITGADGGPASPDMLILPVLALTIPQTGWNIRIVRAALADEAREPHVEAAVLDGLAPSRILLRHMLPGALPAIVTGLATSTGMLLGGAVVVEAVFNYPGVGSVLASAAADRDAPLVAGVTALAGAVITLMLLTADLIRDALGGRR</sequence>
<gene>
    <name evidence="10" type="ORF">FOH10_28700</name>
</gene>
<feature type="transmembrane region" description="Helical" evidence="7">
    <location>
        <begin position="163"/>
        <end position="186"/>
    </location>
</feature>
<evidence type="ECO:0000256" key="2">
    <source>
        <dbReference type="ARBA" id="ARBA00022448"/>
    </source>
</evidence>
<keyword evidence="6 7" id="KW-0472">Membrane</keyword>
<feature type="domain" description="ABC transmembrane type-1" evidence="9">
    <location>
        <begin position="159"/>
        <end position="367"/>
    </location>
</feature>
<dbReference type="Proteomes" id="UP000317039">
    <property type="component" value="Chromosome"/>
</dbReference>
<dbReference type="GO" id="GO:0005886">
    <property type="term" value="C:plasma membrane"/>
    <property type="evidence" value="ECO:0007669"/>
    <property type="project" value="UniProtKB-SubCell"/>
</dbReference>
<keyword evidence="4 7" id="KW-0812">Transmembrane</keyword>
<keyword evidence="3" id="KW-1003">Cell membrane</keyword>
<dbReference type="InterPro" id="IPR000515">
    <property type="entry name" value="MetI-like"/>
</dbReference>
<feature type="transmembrane region" description="Helical" evidence="7">
    <location>
        <begin position="243"/>
        <end position="263"/>
    </location>
</feature>
<dbReference type="Gene3D" id="1.10.3720.10">
    <property type="entry name" value="MetI-like"/>
    <property type="match status" value="1"/>
</dbReference>
<feature type="transmembrane region" description="Helical" evidence="7">
    <location>
        <begin position="344"/>
        <end position="366"/>
    </location>
</feature>
<dbReference type="SUPFAM" id="SSF161098">
    <property type="entry name" value="MetI-like"/>
    <property type="match status" value="1"/>
</dbReference>
<keyword evidence="5 7" id="KW-1133">Transmembrane helix</keyword>
<reference evidence="10 11" key="1">
    <citation type="submission" date="2019-07" db="EMBL/GenBank/DDBJ databases">
        <title>Complete Genome Sequence and Methylome Analysis of Nocardia otitidis-caviarum NEB252.</title>
        <authorList>
            <person name="Fomenkov A."/>
            <person name="Anton B.P."/>
            <person name="Vincze T."/>
            <person name="Roberts R.J."/>
        </authorList>
    </citation>
    <scope>NUCLEOTIDE SEQUENCE [LARGE SCALE GENOMIC DNA]</scope>
    <source>
        <strain evidence="10 11">NEB252</strain>
    </source>
</reference>
<dbReference type="InterPro" id="IPR045621">
    <property type="entry name" value="BPD_transp_1_N"/>
</dbReference>
<feature type="transmembrane region" description="Helical" evidence="7">
    <location>
        <begin position="198"/>
        <end position="223"/>
    </location>
</feature>
<evidence type="ECO:0000256" key="1">
    <source>
        <dbReference type="ARBA" id="ARBA00004651"/>
    </source>
</evidence>
<dbReference type="GO" id="GO:0055085">
    <property type="term" value="P:transmembrane transport"/>
    <property type="evidence" value="ECO:0007669"/>
    <property type="project" value="InterPro"/>
</dbReference>
<evidence type="ECO:0000256" key="5">
    <source>
        <dbReference type="ARBA" id="ARBA00022989"/>
    </source>
</evidence>